<protein>
    <submittedName>
        <fullName evidence="1">Uncharacterized protein</fullName>
    </submittedName>
</protein>
<accession>A0A382MPG9</accession>
<gene>
    <name evidence="1" type="ORF">METZ01_LOCUS303563</name>
</gene>
<dbReference type="AlphaFoldDB" id="A0A382MPG9"/>
<name>A0A382MPG9_9ZZZZ</name>
<feature type="non-terminal residue" evidence="1">
    <location>
        <position position="40"/>
    </location>
</feature>
<sequence length="40" mass="4659">MHATRKKKLPTIAQKLPILEIIKHNADMINKIHPTKLIFL</sequence>
<proteinExistence type="predicted"/>
<organism evidence="1">
    <name type="scientific">marine metagenome</name>
    <dbReference type="NCBI Taxonomy" id="408172"/>
    <lineage>
        <taxon>unclassified sequences</taxon>
        <taxon>metagenomes</taxon>
        <taxon>ecological metagenomes</taxon>
    </lineage>
</organism>
<evidence type="ECO:0000313" key="1">
    <source>
        <dbReference type="EMBL" id="SVC50709.1"/>
    </source>
</evidence>
<reference evidence="1" key="1">
    <citation type="submission" date="2018-05" db="EMBL/GenBank/DDBJ databases">
        <authorList>
            <person name="Lanie J.A."/>
            <person name="Ng W.-L."/>
            <person name="Kazmierczak K.M."/>
            <person name="Andrzejewski T.M."/>
            <person name="Davidsen T.M."/>
            <person name="Wayne K.J."/>
            <person name="Tettelin H."/>
            <person name="Glass J.I."/>
            <person name="Rusch D."/>
            <person name="Podicherti R."/>
            <person name="Tsui H.-C.T."/>
            <person name="Winkler M.E."/>
        </authorList>
    </citation>
    <scope>NUCLEOTIDE SEQUENCE</scope>
</reference>
<dbReference type="EMBL" id="UINC01094995">
    <property type="protein sequence ID" value="SVC50709.1"/>
    <property type="molecule type" value="Genomic_DNA"/>
</dbReference>